<dbReference type="InterPro" id="IPR036390">
    <property type="entry name" value="WH_DNA-bd_sf"/>
</dbReference>
<feature type="domain" description="HTH marR-type" evidence="4">
    <location>
        <begin position="1"/>
        <end position="128"/>
    </location>
</feature>
<proteinExistence type="predicted"/>
<dbReference type="PROSITE" id="PS50995">
    <property type="entry name" value="HTH_MARR_2"/>
    <property type="match status" value="1"/>
</dbReference>
<dbReference type="EMBL" id="CP015820">
    <property type="protein sequence ID" value="AQT42655.1"/>
    <property type="molecule type" value="Genomic_DNA"/>
</dbReference>
<dbReference type="Gene3D" id="1.10.10.10">
    <property type="entry name" value="Winged helix-like DNA-binding domain superfamily/Winged helix DNA-binding domain"/>
    <property type="match status" value="1"/>
</dbReference>
<dbReference type="GO" id="GO:0003677">
    <property type="term" value="F:DNA binding"/>
    <property type="evidence" value="ECO:0007669"/>
    <property type="project" value="UniProtKB-KW"/>
</dbReference>
<reference evidence="5 6" key="1">
    <citation type="submission" date="2016-11" db="EMBL/GenBank/DDBJ databases">
        <title>Comparative genomics of Bartonella apis.</title>
        <authorList>
            <person name="Engel P."/>
        </authorList>
    </citation>
    <scope>NUCLEOTIDE SEQUENCE [LARGE SCALE GENOMIC DNA]</scope>
    <source>
        <strain evidence="5 6">BBC0178</strain>
    </source>
</reference>
<dbReference type="SUPFAM" id="SSF46785">
    <property type="entry name" value="Winged helix' DNA-binding domain"/>
    <property type="match status" value="1"/>
</dbReference>
<dbReference type="Proteomes" id="UP000189660">
    <property type="component" value="Chromosome"/>
</dbReference>
<dbReference type="GO" id="GO:0003700">
    <property type="term" value="F:DNA-binding transcription factor activity"/>
    <property type="evidence" value="ECO:0007669"/>
    <property type="project" value="InterPro"/>
</dbReference>
<dbReference type="InterPro" id="IPR036388">
    <property type="entry name" value="WH-like_DNA-bd_sf"/>
</dbReference>
<keyword evidence="2" id="KW-0238">DNA-binding</keyword>
<protein>
    <submittedName>
        <fullName evidence="5">Homoprotocatechuate degradation operon regulator, HpaR</fullName>
    </submittedName>
</protein>
<dbReference type="KEGG" id="bapa:BBC0178_011800"/>
<accession>A0A1U9MBH2</accession>
<dbReference type="GO" id="GO:0045892">
    <property type="term" value="P:negative regulation of DNA-templated transcription"/>
    <property type="evidence" value="ECO:0007669"/>
    <property type="project" value="InterPro"/>
</dbReference>
<dbReference type="PANTHER" id="PTHR42756">
    <property type="entry name" value="TRANSCRIPTIONAL REGULATOR, MARR"/>
    <property type="match status" value="1"/>
</dbReference>
<keyword evidence="1" id="KW-0805">Transcription regulation</keyword>
<name>A0A1U9MBH2_9HYPH</name>
<dbReference type="InterPro" id="IPR000835">
    <property type="entry name" value="HTH_MarR-typ"/>
</dbReference>
<evidence type="ECO:0000259" key="4">
    <source>
        <dbReference type="PROSITE" id="PS50995"/>
    </source>
</evidence>
<dbReference type="NCBIfam" id="TIGR02337">
    <property type="entry name" value="HpaR"/>
    <property type="match status" value="1"/>
</dbReference>
<evidence type="ECO:0000256" key="3">
    <source>
        <dbReference type="ARBA" id="ARBA00023163"/>
    </source>
</evidence>
<dbReference type="Pfam" id="PF12802">
    <property type="entry name" value="MarR_2"/>
    <property type="match status" value="1"/>
</dbReference>
<dbReference type="SMART" id="SM00347">
    <property type="entry name" value="HTH_MARR"/>
    <property type="match status" value="1"/>
</dbReference>
<dbReference type="PANTHER" id="PTHR42756:SF1">
    <property type="entry name" value="TRANSCRIPTIONAL REPRESSOR OF EMRAB OPERON"/>
    <property type="match status" value="1"/>
</dbReference>
<sequence>MALLSAREAIMEYLRPHLRNFNLTEQQWRVLRTLTAVDEISTTDLADATVILGPSLTRILRDLEDRKLIKRWTSPEDGRRSMVMISKTGSDLIGEVGVGSEVIYNEISRAFGRENLSELHKLLGEFIEKAKLAGTIIHKILEENAGQPEEK</sequence>
<evidence type="ECO:0000313" key="6">
    <source>
        <dbReference type="Proteomes" id="UP000189660"/>
    </source>
</evidence>
<gene>
    <name evidence="5" type="ORF">BBC0178_011800</name>
</gene>
<evidence type="ECO:0000313" key="5">
    <source>
        <dbReference type="EMBL" id="AQT42655.1"/>
    </source>
</evidence>
<keyword evidence="3" id="KW-0804">Transcription</keyword>
<dbReference type="AlphaFoldDB" id="A0A1U9MBH2"/>
<organism evidence="5 6">
    <name type="scientific">Bartonella apihabitans</name>
    <dbReference type="NCBI Taxonomy" id="2750929"/>
    <lineage>
        <taxon>Bacteria</taxon>
        <taxon>Pseudomonadati</taxon>
        <taxon>Pseudomonadota</taxon>
        <taxon>Alphaproteobacteria</taxon>
        <taxon>Hyphomicrobiales</taxon>
        <taxon>Bartonellaceae</taxon>
        <taxon>Bartonella</taxon>
    </lineage>
</organism>
<dbReference type="InterPro" id="IPR012712">
    <property type="entry name" value="HpaR/FarR"/>
</dbReference>
<evidence type="ECO:0000256" key="1">
    <source>
        <dbReference type="ARBA" id="ARBA00023015"/>
    </source>
</evidence>
<evidence type="ECO:0000256" key="2">
    <source>
        <dbReference type="ARBA" id="ARBA00023125"/>
    </source>
</evidence>
<keyword evidence="6" id="KW-1185">Reference proteome</keyword>